<dbReference type="STRING" id="1806892.AZH43_04275"/>
<keyword evidence="3" id="KW-1185">Reference proteome</keyword>
<dbReference type="AlphaFoldDB" id="A0A151XXJ7"/>
<dbReference type="InterPro" id="IPR032772">
    <property type="entry name" value="PGA_deacetylase_PgaB_C"/>
</dbReference>
<gene>
    <name evidence="2" type="ORF">AZH43_04275</name>
</gene>
<feature type="domain" description="Poly-beta-1,6-N-acetyl-D-glucosamine N-deacetylase PgaB C-terminal" evidence="1">
    <location>
        <begin position="2"/>
        <end position="318"/>
    </location>
</feature>
<dbReference type="Gene3D" id="3.20.20.80">
    <property type="entry name" value="Glycosidases"/>
    <property type="match status" value="1"/>
</dbReference>
<evidence type="ECO:0000313" key="3">
    <source>
        <dbReference type="Proteomes" id="UP000076276"/>
    </source>
</evidence>
<protein>
    <submittedName>
        <fullName evidence="2">Poly-beta-1,6-N-acetyl-D-glucosamine N-deacetylase PgaB</fullName>
    </submittedName>
</protein>
<dbReference type="Pfam" id="PF14883">
    <property type="entry name" value="GHL13"/>
    <property type="match status" value="1"/>
</dbReference>
<dbReference type="NCBIfam" id="TIGR03938">
    <property type="entry name" value="deacetyl_PgaB"/>
    <property type="match status" value="1"/>
</dbReference>
<dbReference type="InterPro" id="IPR023854">
    <property type="entry name" value="PGA_deacetylase_PgaB"/>
</dbReference>
<accession>A0A151XXJ7</accession>
<proteinExistence type="predicted"/>
<reference evidence="2 3" key="1">
    <citation type="submission" date="2016-03" db="EMBL/GenBank/DDBJ databases">
        <title>Acinetobacter genomospecies 28 strain ANC 4149.</title>
        <authorList>
            <person name="Radolfova-Krizova L."/>
            <person name="Nemec A."/>
        </authorList>
    </citation>
    <scope>NUCLEOTIDE SEQUENCE [LARGE SCALE GENOMIC DNA]</scope>
    <source>
        <strain evidence="2 3">ANC 4149</strain>
    </source>
</reference>
<evidence type="ECO:0000259" key="1">
    <source>
        <dbReference type="Pfam" id="PF14883"/>
    </source>
</evidence>
<dbReference type="GO" id="GO:0043708">
    <property type="term" value="P:cell adhesion involved in biofilm formation"/>
    <property type="evidence" value="ECO:0007669"/>
    <property type="project" value="InterPro"/>
</dbReference>
<dbReference type="EMBL" id="LUAW01000067">
    <property type="protein sequence ID" value="KYQ70542.1"/>
    <property type="molecule type" value="Genomic_DNA"/>
</dbReference>
<sequence>MHIDLDYIYDQDQAQQTRNIQALIQRIQVIQPNSVFLQAFADPDANGSADAVYFPNRHIPMREGLFQRVLQQIRQSTEVDAVYAWLPLIAWEFPEQYKLRYVQNRGEKKGYIRISPFDVKNQRYTAEIFLDFIQHNQVDGILYHDDITLSDFEDASAPALQAYQQWGFEGASLIAQPKHPQQLKFAQHKTAYLDQFAAGISDILKQRQPNLRFARNMYAEAALNPASEKWFSQSNASTYRHYDYNAIMAMPYMEKADDHRQFYLNLIQQAKKYDPNLSRTIFELQVTDWNHQNKISDEELIATIALLEQQGVQHIGYYPDDFAEGHPNAQRLKTAFAQAE</sequence>
<dbReference type="Proteomes" id="UP000076276">
    <property type="component" value="Unassembled WGS sequence"/>
</dbReference>
<organism evidence="2 3">
    <name type="scientific">Acinetobacter pragensis</name>
    <dbReference type="NCBI Taxonomy" id="1806892"/>
    <lineage>
        <taxon>Bacteria</taxon>
        <taxon>Pseudomonadati</taxon>
        <taxon>Pseudomonadota</taxon>
        <taxon>Gammaproteobacteria</taxon>
        <taxon>Moraxellales</taxon>
        <taxon>Moraxellaceae</taxon>
        <taxon>Acinetobacter</taxon>
    </lineage>
</organism>
<name>A0A151XXJ7_9GAMM</name>
<evidence type="ECO:0000313" key="2">
    <source>
        <dbReference type="EMBL" id="KYQ70542.1"/>
    </source>
</evidence>
<comment type="caution">
    <text evidence="2">The sequence shown here is derived from an EMBL/GenBank/DDBJ whole genome shotgun (WGS) entry which is preliminary data.</text>
</comment>
<dbReference type="GO" id="GO:0016810">
    <property type="term" value="F:hydrolase activity, acting on carbon-nitrogen (but not peptide) bonds"/>
    <property type="evidence" value="ECO:0007669"/>
    <property type="project" value="InterPro"/>
</dbReference>